<name>A0A6B8KLU2_9HYPH</name>
<sequence length="115" mass="13046">MRKISIISASLGCLLATALCGGAASAKTYRHRHYHHGAAYVAEGRRPLVVERRSFLDPGPVVPVGTYTRYVYTPAYQWGDPPSTYQRSWYMDENLHQAFDPQPQAPLVWPPQFWP</sequence>
<organism evidence="2 3">
    <name type="scientific">Methylocystis heyeri</name>
    <dbReference type="NCBI Taxonomy" id="391905"/>
    <lineage>
        <taxon>Bacteria</taxon>
        <taxon>Pseudomonadati</taxon>
        <taxon>Pseudomonadota</taxon>
        <taxon>Alphaproteobacteria</taxon>
        <taxon>Hyphomicrobiales</taxon>
        <taxon>Methylocystaceae</taxon>
        <taxon>Methylocystis</taxon>
    </lineage>
</organism>
<reference evidence="2 3" key="1">
    <citation type="submission" date="2019-11" db="EMBL/GenBank/DDBJ databases">
        <title>The genome sequence of Methylocystis heyeri.</title>
        <authorList>
            <person name="Oshkin I.Y."/>
            <person name="Miroshnikov K."/>
            <person name="Dedysh S.N."/>
        </authorList>
    </citation>
    <scope>NUCLEOTIDE SEQUENCE [LARGE SCALE GENOMIC DNA]</scope>
    <source>
        <strain evidence="2 3">H2</strain>
    </source>
</reference>
<evidence type="ECO:0000313" key="3">
    <source>
        <dbReference type="Proteomes" id="UP000309061"/>
    </source>
</evidence>
<gene>
    <name evidence="2" type="ORF">H2LOC_019730</name>
</gene>
<protein>
    <submittedName>
        <fullName evidence="2">Uncharacterized protein</fullName>
    </submittedName>
</protein>
<dbReference type="AlphaFoldDB" id="A0A6B8KLU2"/>
<accession>A0A6B8KLU2</accession>
<dbReference type="OrthoDB" id="8019541at2"/>
<dbReference type="EMBL" id="CP046052">
    <property type="protein sequence ID" value="QGM47723.1"/>
    <property type="molecule type" value="Genomic_DNA"/>
</dbReference>
<proteinExistence type="predicted"/>
<evidence type="ECO:0000313" key="2">
    <source>
        <dbReference type="EMBL" id="QGM47723.1"/>
    </source>
</evidence>
<keyword evidence="3" id="KW-1185">Reference proteome</keyword>
<feature type="signal peptide" evidence="1">
    <location>
        <begin position="1"/>
        <end position="26"/>
    </location>
</feature>
<keyword evidence="1" id="KW-0732">Signal</keyword>
<feature type="chain" id="PRO_5025517239" evidence="1">
    <location>
        <begin position="27"/>
        <end position="115"/>
    </location>
</feature>
<dbReference type="KEGG" id="mhey:H2LOC_019730"/>
<evidence type="ECO:0000256" key="1">
    <source>
        <dbReference type="SAM" id="SignalP"/>
    </source>
</evidence>
<dbReference type="Proteomes" id="UP000309061">
    <property type="component" value="Chromosome"/>
</dbReference>
<dbReference type="RefSeq" id="WP_136494377.1">
    <property type="nucleotide sequence ID" value="NZ_CP046052.1"/>
</dbReference>